<accession>A0A1J4JKU6</accession>
<dbReference type="GeneID" id="94843966"/>
<dbReference type="RefSeq" id="XP_068352871.1">
    <property type="nucleotide sequence ID" value="XM_068509262.1"/>
</dbReference>
<feature type="domain" description="Fe-containing alcohol dehydrogenase-like C-terminal" evidence="3">
    <location>
        <begin position="196"/>
        <end position="371"/>
    </location>
</feature>
<dbReference type="InterPro" id="IPR056798">
    <property type="entry name" value="ADH_Fe_C"/>
</dbReference>
<organism evidence="4 5">
    <name type="scientific">Tritrichomonas foetus</name>
    <dbReference type="NCBI Taxonomy" id="1144522"/>
    <lineage>
        <taxon>Eukaryota</taxon>
        <taxon>Metamonada</taxon>
        <taxon>Parabasalia</taxon>
        <taxon>Tritrichomonadida</taxon>
        <taxon>Tritrichomonadidae</taxon>
        <taxon>Tritrichomonas</taxon>
    </lineage>
</organism>
<gene>
    <name evidence="4" type="ORF">TRFO_33762</name>
</gene>
<dbReference type="FunFam" id="3.40.50.1970:FF:000003">
    <property type="entry name" value="Alcohol dehydrogenase, iron-containing"/>
    <property type="match status" value="1"/>
</dbReference>
<evidence type="ECO:0000259" key="3">
    <source>
        <dbReference type="Pfam" id="PF25137"/>
    </source>
</evidence>
<keyword evidence="5" id="KW-1185">Reference proteome</keyword>
<evidence type="ECO:0000313" key="4">
    <source>
        <dbReference type="EMBL" id="OHS99734.1"/>
    </source>
</evidence>
<reference evidence="4" key="1">
    <citation type="submission" date="2016-10" db="EMBL/GenBank/DDBJ databases">
        <authorList>
            <person name="Benchimol M."/>
            <person name="Almeida L.G."/>
            <person name="Vasconcelos A.T."/>
            <person name="Perreira-Neves A."/>
            <person name="Rosa I.A."/>
            <person name="Tasca T."/>
            <person name="Bogo M.R."/>
            <person name="de Souza W."/>
        </authorList>
    </citation>
    <scope>NUCLEOTIDE SEQUENCE [LARGE SCALE GENOMIC DNA]</scope>
    <source>
        <strain evidence="4">K</strain>
    </source>
</reference>
<dbReference type="Gene3D" id="1.20.1090.10">
    <property type="entry name" value="Dehydroquinate synthase-like - alpha domain"/>
    <property type="match status" value="1"/>
</dbReference>
<protein>
    <submittedName>
        <fullName evidence="4">Alcohol dehydrogenase, iron-containing family protein</fullName>
    </submittedName>
</protein>
<sequence>MSTQWVWNNTTQVCFGENAVKEHMKTFVQPRTRVLCTFGGGSINANGCRADVQAALDELGCEVKWEGGICPNPQYDRLYEIIQSAKEYRPDLLISVGGGSICDATKFISLAVKLEEGQDPWNIVIKKQFPASSMPFGAVMTLPATGSEWNCGFVISRASEKLKLAVSSPLCYPKWSLLDPRYTMSLPVRQLRNGVYDALIHCIDRFITPQIVPMFDNFWMSVMKELIEIGPDVIKPDSPIELRERLIVAALFAINGIFSLEKELDRGVHIIGHMLTVKYGIDHAASLSIVIKPFLENQISKKVTEMAKTAEFVFGVREGTEEDKARIFIDRFVQFTKDLGMPMKVSDWEGAVIGENDVEELVKLVMNTTGGLSFGFRNSMITEDDTRSIFKQSVY</sequence>
<dbReference type="GO" id="GO:0046872">
    <property type="term" value="F:metal ion binding"/>
    <property type="evidence" value="ECO:0007669"/>
    <property type="project" value="InterPro"/>
</dbReference>
<proteinExistence type="predicted"/>
<dbReference type="InterPro" id="IPR001670">
    <property type="entry name" value="ADH_Fe/GldA"/>
</dbReference>
<comment type="caution">
    <text evidence="4">The sequence shown here is derived from an EMBL/GenBank/DDBJ whole genome shotgun (WGS) entry which is preliminary data.</text>
</comment>
<dbReference type="CDD" id="cd08187">
    <property type="entry name" value="BDH"/>
    <property type="match status" value="1"/>
</dbReference>
<dbReference type="Pfam" id="PF00465">
    <property type="entry name" value="Fe-ADH"/>
    <property type="match status" value="1"/>
</dbReference>
<dbReference type="VEuPathDB" id="TrichDB:TRFO_33762"/>
<feature type="domain" description="Alcohol dehydrogenase iron-type/glycerol dehydrogenase GldA" evidence="2">
    <location>
        <begin position="11"/>
        <end position="180"/>
    </location>
</feature>
<dbReference type="OrthoDB" id="339764at2759"/>
<dbReference type="PANTHER" id="PTHR43633">
    <property type="entry name" value="ALCOHOL DEHYDROGENASE YQHD"/>
    <property type="match status" value="1"/>
</dbReference>
<evidence type="ECO:0000256" key="1">
    <source>
        <dbReference type="ARBA" id="ARBA00023002"/>
    </source>
</evidence>
<evidence type="ECO:0000259" key="2">
    <source>
        <dbReference type="Pfam" id="PF00465"/>
    </source>
</evidence>
<dbReference type="Gene3D" id="3.40.50.1970">
    <property type="match status" value="1"/>
</dbReference>
<dbReference type="PANTHER" id="PTHR43633:SF1">
    <property type="entry name" value="ALCOHOL DEHYDROGENASE YQHD"/>
    <property type="match status" value="1"/>
</dbReference>
<dbReference type="SUPFAM" id="SSF56796">
    <property type="entry name" value="Dehydroquinate synthase-like"/>
    <property type="match status" value="1"/>
</dbReference>
<dbReference type="AlphaFoldDB" id="A0A1J4JKU6"/>
<dbReference type="Proteomes" id="UP000179807">
    <property type="component" value="Unassembled WGS sequence"/>
</dbReference>
<dbReference type="GO" id="GO:1990362">
    <property type="term" value="F:butanol dehydrogenase (NAD+) activity"/>
    <property type="evidence" value="ECO:0007669"/>
    <property type="project" value="InterPro"/>
</dbReference>
<keyword evidence="1" id="KW-0560">Oxidoreductase</keyword>
<dbReference type="InterPro" id="IPR044731">
    <property type="entry name" value="BDH-like"/>
</dbReference>
<name>A0A1J4JKU6_9EUKA</name>
<dbReference type="EMBL" id="MLAK01000990">
    <property type="protein sequence ID" value="OHS99734.1"/>
    <property type="molecule type" value="Genomic_DNA"/>
</dbReference>
<evidence type="ECO:0000313" key="5">
    <source>
        <dbReference type="Proteomes" id="UP000179807"/>
    </source>
</evidence>
<dbReference type="Pfam" id="PF25137">
    <property type="entry name" value="ADH_Fe_C"/>
    <property type="match status" value="1"/>
</dbReference>